<comment type="caution">
    <text evidence="2">The sequence shown here is derived from an EMBL/GenBank/DDBJ whole genome shotgun (WGS) entry which is preliminary data.</text>
</comment>
<evidence type="ECO:0000256" key="1">
    <source>
        <dbReference type="SAM" id="MobiDB-lite"/>
    </source>
</evidence>
<dbReference type="KEGG" id="more:E1B28_006354"/>
<feature type="compositionally biased region" description="Polar residues" evidence="1">
    <location>
        <begin position="269"/>
        <end position="284"/>
    </location>
</feature>
<feature type="region of interest" description="Disordered" evidence="1">
    <location>
        <begin position="269"/>
        <end position="362"/>
    </location>
</feature>
<proteinExistence type="predicted"/>
<dbReference type="RefSeq" id="XP_043012101.1">
    <property type="nucleotide sequence ID" value="XM_043151008.1"/>
</dbReference>
<feature type="region of interest" description="Disordered" evidence="1">
    <location>
        <begin position="61"/>
        <end position="80"/>
    </location>
</feature>
<feature type="compositionally biased region" description="Polar residues" evidence="1">
    <location>
        <begin position="385"/>
        <end position="404"/>
    </location>
</feature>
<organism evidence="2 3">
    <name type="scientific">Marasmius oreades</name>
    <name type="common">fairy-ring Marasmius</name>
    <dbReference type="NCBI Taxonomy" id="181124"/>
    <lineage>
        <taxon>Eukaryota</taxon>
        <taxon>Fungi</taxon>
        <taxon>Dikarya</taxon>
        <taxon>Basidiomycota</taxon>
        <taxon>Agaricomycotina</taxon>
        <taxon>Agaricomycetes</taxon>
        <taxon>Agaricomycetidae</taxon>
        <taxon>Agaricales</taxon>
        <taxon>Marasmiineae</taxon>
        <taxon>Marasmiaceae</taxon>
        <taxon>Marasmius</taxon>
    </lineage>
</organism>
<feature type="compositionally biased region" description="Polar residues" evidence="1">
    <location>
        <begin position="297"/>
        <end position="314"/>
    </location>
</feature>
<feature type="region of interest" description="Disordered" evidence="1">
    <location>
        <begin position="492"/>
        <end position="534"/>
    </location>
</feature>
<dbReference type="AlphaFoldDB" id="A0A9P7S762"/>
<gene>
    <name evidence="2" type="ORF">E1B28_006354</name>
</gene>
<name>A0A9P7S762_9AGAR</name>
<dbReference type="Proteomes" id="UP001049176">
    <property type="component" value="Chromosome 3"/>
</dbReference>
<dbReference type="GeneID" id="66075430"/>
<evidence type="ECO:0000313" key="2">
    <source>
        <dbReference type="EMBL" id="KAG7095631.1"/>
    </source>
</evidence>
<feature type="region of interest" description="Disordered" evidence="1">
    <location>
        <begin position="385"/>
        <end position="407"/>
    </location>
</feature>
<keyword evidence="3" id="KW-1185">Reference proteome</keyword>
<feature type="compositionally biased region" description="Basic residues" evidence="1">
    <location>
        <begin position="501"/>
        <end position="514"/>
    </location>
</feature>
<protein>
    <submittedName>
        <fullName evidence="2">Uncharacterized protein</fullName>
    </submittedName>
</protein>
<accession>A0A9P7S762</accession>
<sequence length="548" mass="59546">MMHPPLPRPPLSPVGSDVSLSMKAGASWGSRSSENENLLVVDDLYNEAGLRIVWSKVGCNDDSEGNADKAEPGGVDGELGRIGDRVVSNLNSAGLSSKHIPLPDDAHGMVFLPRSHTLDTIEDMSEIQPFPSTASIMFLGTDEYKGEGPPPGGFASSSPNPSVPTMPPPGCVIRRLVPSFCSAQDSGVDLSYDPDVNSCMEADMSYSVDFAEVRSKDTISIASTKDHHEVREEASIFSSRPSLHCLPYPRSPGQMRPLSTVMMPEATLSDSPVSCSPTTFTRRNSFAHGKHDEKPGSNRSIPQTQSASAKNVQVFTPLGAGAGPTKRIHHVHPSIPPVSRFNRSRPSLPMTSPSVTKHRSRRCSLPATYRQAQNEGHCSIQRNSYAGRSASHNPPNELGMQTSPRSRRMSESWTLEEELTISVLNAMEFPRLDHGLCNGESGRTTTHGSLPNRREIQTSRTRRTALSIFGSIRRRTGDQGRVSTPFITPAVATASTEPSQGRKRRRSFLMKRQQRPTSSSEVAPPPSPKKALGKFLKKLRQLSGLASL</sequence>
<dbReference type="EMBL" id="CM032183">
    <property type="protein sequence ID" value="KAG7095631.1"/>
    <property type="molecule type" value="Genomic_DNA"/>
</dbReference>
<reference evidence="2" key="1">
    <citation type="journal article" date="2021" name="Genome Biol. Evol.">
        <title>The assembled and annotated genome of the fairy-ring fungus Marasmius oreades.</title>
        <authorList>
            <person name="Hiltunen M."/>
            <person name="Ament-Velasquez S.L."/>
            <person name="Johannesson H."/>
        </authorList>
    </citation>
    <scope>NUCLEOTIDE SEQUENCE</scope>
    <source>
        <strain evidence="2">03SP1</strain>
    </source>
</reference>
<evidence type="ECO:0000313" key="3">
    <source>
        <dbReference type="Proteomes" id="UP001049176"/>
    </source>
</evidence>
<feature type="region of interest" description="Disordered" evidence="1">
    <location>
        <begin position="145"/>
        <end position="165"/>
    </location>
</feature>